<feature type="coiled-coil region" evidence="1">
    <location>
        <begin position="953"/>
        <end position="1026"/>
    </location>
</feature>
<reference evidence="3 4" key="1">
    <citation type="submission" date="2014-06" db="EMBL/GenBank/DDBJ databases">
        <authorList>
            <person name="Swart Estienne"/>
        </authorList>
    </citation>
    <scope>NUCLEOTIDE SEQUENCE [LARGE SCALE GENOMIC DNA]</scope>
    <source>
        <strain evidence="3 4">130c</strain>
    </source>
</reference>
<feature type="compositionally biased region" description="Basic and acidic residues" evidence="2">
    <location>
        <begin position="892"/>
        <end position="902"/>
    </location>
</feature>
<evidence type="ECO:0000256" key="2">
    <source>
        <dbReference type="SAM" id="MobiDB-lite"/>
    </source>
</evidence>
<dbReference type="EMBL" id="CCKQ01010623">
    <property type="protein sequence ID" value="CDW82142.1"/>
    <property type="molecule type" value="Genomic_DNA"/>
</dbReference>
<feature type="region of interest" description="Disordered" evidence="2">
    <location>
        <begin position="529"/>
        <end position="551"/>
    </location>
</feature>
<feature type="region of interest" description="Disordered" evidence="2">
    <location>
        <begin position="341"/>
        <end position="388"/>
    </location>
</feature>
<sequence>MQINQEEYLEIKEDNIGFTDDNRKDPSQLEQVIFSSEKKQSPKNNFLNLSSKQSSSFRDMNSGFSIGKMRQETRMSREHKHNWRQMLTPHQMNDISQNDYNTNRDITRPSQSPIQRILGTDQSSSKGEEFQTHDLSDGGCFVGEGLNNMKSFKSEEEELKDSIISYRIMNSQRNVMSINSNLRSMLQTLKGNELQFFQDLERKYFQNAQKRDNSSSPSLQSNLQHSDSNIIDQIEGISQASESRSFIERQGQNTSRFQDQESANEIQDRDQERHEKYGVQFNLQNYFKEFNDQKQQQKLNLLQQNSQYQGSIREEDQDSNQYEGSPLMSEFNLSPGIARRRFDDRNLSPPLTSQIFQSSDSSNPVLISNQDTLGTNSQVQPSQSLNQHKQQLNIDLEQLKKDYEQNLKASEELHKQQVTMVEEDVLQTYRNNCEMARQFVHSTNQQQTSKSFNSQVENNNFIILSKSESSRNNTPDVYQTAKWNNIAQIGESFQNTINNHNNLKESQTKQIVESQLSNNEKIIFDHRQLESQRSSNYQSTGSRNGNGQQVISFNQSSSNRNIYLFEENVELKNYLKRAYQCVVKFLNCTDQSKLNSDMINELQIFAELEQRKKDWIFENQQKHFNQQNLLNIREGQEYESSQESQKQFLTKSSNEGQQMQRQQNKENHSNSRNHQHNFSHPVQSLSRKEKDQGMLNNQIQTYEIQSQQHDSNNNNTPQQQFYEVQSINEESQASSIKSNLSGIKQNLKETKKSLLQAKKLLFQEKCINIDHEKQIQDLHSQMDNIKSQVKQLEQQSFQQVNHPMSYMQSQDYSNYINGFNRQNFMSGIYSPMNQMQTTQCSNCQKSTQCTNQKSVSFPYSPIFMGTFSKNASTLNKKQKRSKFSQDDSFLTQKDDSRNEENEYSFLKDEAELLMSEKSKQKTLTLQSPTHFRHDTFQMPNFSDKKSEYTETKLKDLESVNTKLKQQIEDNIRTFTTIQQQLDDKECELKKCFDLITQQKSQIQTLKTQLKSTNNSLQCLIENQKQQEDLLLEQIQKFNHGQEELVTIKQHYHDCRNQLEYFKSRYESFTREAQNQSRNSSTCTLVQHSSEKKPMNQGSHHYLLMTPSEQKMIITNNLSTKAQTKEQQNSYSYNQNDSQRDLLNNHIISERSSKAGSMFLNSVNRAPGTIHHQKRNTASFSSPSEFQPGANGYDEYEAIVVTDGDCENEYQSESIRKFQEIRNKVNAKFGQISQLIQDKHQSNDMHYLRNQDYQLQQYQDDQNRQSNIMVDGVQSQLRVLSATDLEFFNSITQNQMLREIPSSRQSQGFSTGSQGIKMSNRRSPTVIVHDQYSDKENLSNAMYYEGRLQNSSLLKYSGDTFV</sequence>
<feature type="region of interest" description="Disordered" evidence="2">
    <location>
        <begin position="636"/>
        <end position="692"/>
    </location>
</feature>
<feature type="region of interest" description="Disordered" evidence="2">
    <location>
        <begin position="36"/>
        <end position="63"/>
    </location>
</feature>
<evidence type="ECO:0000313" key="4">
    <source>
        <dbReference type="Proteomes" id="UP000039865"/>
    </source>
</evidence>
<organism evidence="3 4">
    <name type="scientific">Stylonychia lemnae</name>
    <name type="common">Ciliate</name>
    <dbReference type="NCBI Taxonomy" id="5949"/>
    <lineage>
        <taxon>Eukaryota</taxon>
        <taxon>Sar</taxon>
        <taxon>Alveolata</taxon>
        <taxon>Ciliophora</taxon>
        <taxon>Intramacronucleata</taxon>
        <taxon>Spirotrichea</taxon>
        <taxon>Stichotrichia</taxon>
        <taxon>Sporadotrichida</taxon>
        <taxon>Oxytrichidae</taxon>
        <taxon>Stylonychinae</taxon>
        <taxon>Stylonychia</taxon>
    </lineage>
</organism>
<name>A0A078AL32_STYLE</name>
<proteinExistence type="predicted"/>
<keyword evidence="4" id="KW-1185">Reference proteome</keyword>
<feature type="coiled-coil region" evidence="1">
    <location>
        <begin position="744"/>
        <end position="795"/>
    </location>
</feature>
<keyword evidence="1" id="KW-0175">Coiled coil</keyword>
<feature type="region of interest" description="Disordered" evidence="2">
    <location>
        <begin position="876"/>
        <end position="902"/>
    </location>
</feature>
<feature type="region of interest" description="Disordered" evidence="2">
    <location>
        <begin position="241"/>
        <end position="271"/>
    </location>
</feature>
<protein>
    <submittedName>
        <fullName evidence="3">Uncharacterized protein</fullName>
    </submittedName>
</protein>
<dbReference type="Proteomes" id="UP000039865">
    <property type="component" value="Unassembled WGS sequence"/>
</dbReference>
<dbReference type="InParanoid" id="A0A078AL32"/>
<evidence type="ECO:0000256" key="1">
    <source>
        <dbReference type="SAM" id="Coils"/>
    </source>
</evidence>
<feature type="compositionally biased region" description="Polar residues" evidence="2">
    <location>
        <begin position="349"/>
        <end position="388"/>
    </location>
</feature>
<accession>A0A078AL32</accession>
<feature type="compositionally biased region" description="Polar residues" evidence="2">
    <location>
        <begin position="42"/>
        <end position="63"/>
    </location>
</feature>
<feature type="compositionally biased region" description="Polar residues" evidence="2">
    <location>
        <begin position="531"/>
        <end position="551"/>
    </location>
</feature>
<feature type="compositionally biased region" description="Polar residues" evidence="2">
    <location>
        <begin position="646"/>
        <end position="662"/>
    </location>
</feature>
<evidence type="ECO:0000313" key="3">
    <source>
        <dbReference type="EMBL" id="CDW82142.1"/>
    </source>
</evidence>
<gene>
    <name evidence="3" type="primary">Contig15326.g16330</name>
    <name evidence="3" type="ORF">STYLEM_11171</name>
</gene>
<feature type="compositionally biased region" description="Polar residues" evidence="2">
    <location>
        <begin position="241"/>
        <end position="265"/>
    </location>
</feature>